<keyword evidence="6" id="KW-1185">Reference proteome</keyword>
<dbReference type="InterPro" id="IPR036028">
    <property type="entry name" value="SH3-like_dom_sf"/>
</dbReference>
<name>A0A8B9MYS0_9AVES</name>
<dbReference type="Proteomes" id="UP000694541">
    <property type="component" value="Unplaced"/>
</dbReference>
<accession>A0A8B9MYS0</accession>
<protein>
    <recommendedName>
        <fullName evidence="4">SH3 domain-containing protein</fullName>
    </recommendedName>
</protein>
<evidence type="ECO:0000256" key="1">
    <source>
        <dbReference type="ARBA" id="ARBA00022443"/>
    </source>
</evidence>
<dbReference type="InterPro" id="IPR043539">
    <property type="entry name" value="Grb2-like"/>
</dbReference>
<dbReference type="PROSITE" id="PS50002">
    <property type="entry name" value="SH3"/>
    <property type="match status" value="1"/>
</dbReference>
<dbReference type="Ensembl" id="ENSANIT00000016788.1">
    <property type="protein sequence ID" value="ENSANIP00000016229.1"/>
    <property type="gene ID" value="ENSANIG00000011041.1"/>
</dbReference>
<dbReference type="SMART" id="SM00326">
    <property type="entry name" value="SH3"/>
    <property type="match status" value="1"/>
</dbReference>
<dbReference type="Pfam" id="PF00018">
    <property type="entry name" value="SH3_1"/>
    <property type="match status" value="1"/>
</dbReference>
<feature type="domain" description="SH3" evidence="4">
    <location>
        <begin position="1"/>
        <end position="53"/>
    </location>
</feature>
<reference evidence="5" key="2">
    <citation type="submission" date="2025-09" db="UniProtKB">
        <authorList>
            <consortium name="Ensembl"/>
        </authorList>
    </citation>
    <scope>IDENTIFICATION</scope>
</reference>
<evidence type="ECO:0000313" key="6">
    <source>
        <dbReference type="Proteomes" id="UP000694541"/>
    </source>
</evidence>
<sequence>MEAIAKFDFSASGEDELSFRAGDMLKVSEEWYKAELRSQEGYVPKNFIDFHIPSDGRRIVTMGSLGNRGRG</sequence>
<dbReference type="Gene3D" id="2.30.30.40">
    <property type="entry name" value="SH3 Domains"/>
    <property type="match status" value="1"/>
</dbReference>
<dbReference type="PANTHER" id="PTHR46037">
    <property type="entry name" value="PROTEIN ENHANCER OF SEVENLESS 2B"/>
    <property type="match status" value="1"/>
</dbReference>
<dbReference type="InterPro" id="IPR001452">
    <property type="entry name" value="SH3_domain"/>
</dbReference>
<keyword evidence="2" id="KW-0727">SH2 domain</keyword>
<evidence type="ECO:0000256" key="3">
    <source>
        <dbReference type="PROSITE-ProRule" id="PRU00192"/>
    </source>
</evidence>
<evidence type="ECO:0000256" key="2">
    <source>
        <dbReference type="ARBA" id="ARBA00022999"/>
    </source>
</evidence>
<keyword evidence="1 3" id="KW-0728">SH3 domain</keyword>
<evidence type="ECO:0000259" key="4">
    <source>
        <dbReference type="PROSITE" id="PS50002"/>
    </source>
</evidence>
<reference evidence="5" key="1">
    <citation type="submission" date="2025-08" db="UniProtKB">
        <authorList>
            <consortium name="Ensembl"/>
        </authorList>
    </citation>
    <scope>IDENTIFICATION</scope>
</reference>
<proteinExistence type="predicted"/>
<dbReference type="AlphaFoldDB" id="A0A8B9MYS0"/>
<dbReference type="SUPFAM" id="SSF50044">
    <property type="entry name" value="SH3-domain"/>
    <property type="match status" value="1"/>
</dbReference>
<evidence type="ECO:0000313" key="5">
    <source>
        <dbReference type="Ensembl" id="ENSANIP00000016229.1"/>
    </source>
</evidence>
<dbReference type="PRINTS" id="PR00452">
    <property type="entry name" value="SH3DOMAIN"/>
</dbReference>
<organism evidence="5 6">
    <name type="scientific">Accipiter nisus</name>
    <name type="common">Eurasian sparrowhawk</name>
    <dbReference type="NCBI Taxonomy" id="211598"/>
    <lineage>
        <taxon>Eukaryota</taxon>
        <taxon>Metazoa</taxon>
        <taxon>Chordata</taxon>
        <taxon>Craniata</taxon>
        <taxon>Vertebrata</taxon>
        <taxon>Euteleostomi</taxon>
        <taxon>Archelosauria</taxon>
        <taxon>Archosauria</taxon>
        <taxon>Dinosauria</taxon>
        <taxon>Saurischia</taxon>
        <taxon>Theropoda</taxon>
        <taxon>Coelurosauria</taxon>
        <taxon>Aves</taxon>
        <taxon>Neognathae</taxon>
        <taxon>Neoaves</taxon>
        <taxon>Telluraves</taxon>
        <taxon>Accipitrimorphae</taxon>
        <taxon>Accipitriformes</taxon>
        <taxon>Accipitridae</taxon>
        <taxon>Accipitrinae</taxon>
        <taxon>Accipiter</taxon>
    </lineage>
</organism>